<proteinExistence type="predicted"/>
<evidence type="ECO:0000256" key="1">
    <source>
        <dbReference type="SAM" id="MobiDB-lite"/>
    </source>
</evidence>
<dbReference type="AlphaFoldDB" id="B0DQH1"/>
<evidence type="ECO:0000313" key="2">
    <source>
        <dbReference type="EMBL" id="EDR03037.1"/>
    </source>
</evidence>
<feature type="region of interest" description="Disordered" evidence="1">
    <location>
        <begin position="23"/>
        <end position="56"/>
    </location>
</feature>
<dbReference type="RefSeq" id="XP_001886178.1">
    <property type="nucleotide sequence ID" value="XM_001886143.1"/>
</dbReference>
<accession>B0DQH1</accession>
<organism evidence="3">
    <name type="scientific">Laccaria bicolor (strain S238N-H82 / ATCC MYA-4686)</name>
    <name type="common">Bicoloured deceiver</name>
    <name type="synonym">Laccaria laccata var. bicolor</name>
    <dbReference type="NCBI Taxonomy" id="486041"/>
    <lineage>
        <taxon>Eukaryota</taxon>
        <taxon>Fungi</taxon>
        <taxon>Dikarya</taxon>
        <taxon>Basidiomycota</taxon>
        <taxon>Agaricomycotina</taxon>
        <taxon>Agaricomycetes</taxon>
        <taxon>Agaricomycetidae</taxon>
        <taxon>Agaricales</taxon>
        <taxon>Agaricineae</taxon>
        <taxon>Hydnangiaceae</taxon>
        <taxon>Laccaria</taxon>
    </lineage>
</organism>
<dbReference type="Proteomes" id="UP000001194">
    <property type="component" value="Unassembled WGS sequence"/>
</dbReference>
<dbReference type="GeneID" id="6081882"/>
<dbReference type="HOGENOM" id="CLU_973393_0_0_1"/>
<feature type="compositionally biased region" description="Polar residues" evidence="1">
    <location>
        <begin position="189"/>
        <end position="198"/>
    </location>
</feature>
<feature type="region of interest" description="Disordered" evidence="1">
    <location>
        <begin position="187"/>
        <end position="223"/>
    </location>
</feature>
<name>B0DQH1_LACBS</name>
<dbReference type="KEGG" id="lbc:LACBIDRAFT_331763"/>
<protein>
    <submittedName>
        <fullName evidence="2">Predicted protein</fullName>
    </submittedName>
</protein>
<sequence length="338" mass="37577">MAYISCSTSTVVGSECPLGKLREQHNESSFNRTDTRAVNSHNDNSISDHSDHVNQTETRGTVNDVGYAENVQLATQHASEINSGTLTTIRAEANILNDASHNWDGNSGAVTSIGQVDNTQNLTGNTTMHCSCNRYTYVFNQSDLMPLREGRALVSETPGGSSSFALVHPLYPYHISPHLMGTYADSHGALTSSPNQDLSRNDVRTETFSTEDSADAALSRRNDENPVIPPNCYIEYAPRAPSHSARAYPFKGNKPHSHLISKPLPISKNCPAAACVMIFRDFNRSFIFATLLYFLYRVFEKVYERLVKHMEEKLIILNSRYRLKNVLDQKLTDIGNSI</sequence>
<dbReference type="EMBL" id="DS547126">
    <property type="protein sequence ID" value="EDR03037.1"/>
    <property type="molecule type" value="Genomic_DNA"/>
</dbReference>
<evidence type="ECO:0000313" key="3">
    <source>
        <dbReference type="Proteomes" id="UP000001194"/>
    </source>
</evidence>
<dbReference type="OrthoDB" id="3084512at2759"/>
<feature type="compositionally biased region" description="Polar residues" evidence="1">
    <location>
        <begin position="27"/>
        <end position="38"/>
    </location>
</feature>
<reference evidence="2 3" key="1">
    <citation type="journal article" date="2008" name="Nature">
        <title>The genome of Laccaria bicolor provides insights into mycorrhizal symbiosis.</title>
        <authorList>
            <person name="Martin F."/>
            <person name="Aerts A."/>
            <person name="Ahren D."/>
            <person name="Brun A."/>
            <person name="Danchin E.G.J."/>
            <person name="Duchaussoy F."/>
            <person name="Gibon J."/>
            <person name="Kohler A."/>
            <person name="Lindquist E."/>
            <person name="Pereda V."/>
            <person name="Salamov A."/>
            <person name="Shapiro H.J."/>
            <person name="Wuyts J."/>
            <person name="Blaudez D."/>
            <person name="Buee M."/>
            <person name="Brokstein P."/>
            <person name="Canbaeck B."/>
            <person name="Cohen D."/>
            <person name="Courty P.E."/>
            <person name="Coutinho P.M."/>
            <person name="Delaruelle C."/>
            <person name="Detter J.C."/>
            <person name="Deveau A."/>
            <person name="DiFazio S."/>
            <person name="Duplessis S."/>
            <person name="Fraissinet-Tachet L."/>
            <person name="Lucic E."/>
            <person name="Frey-Klett P."/>
            <person name="Fourrey C."/>
            <person name="Feussner I."/>
            <person name="Gay G."/>
            <person name="Grimwood J."/>
            <person name="Hoegger P.J."/>
            <person name="Jain P."/>
            <person name="Kilaru S."/>
            <person name="Labbe J."/>
            <person name="Lin Y.C."/>
            <person name="Legue V."/>
            <person name="Le Tacon F."/>
            <person name="Marmeisse R."/>
            <person name="Melayah D."/>
            <person name="Montanini B."/>
            <person name="Muratet M."/>
            <person name="Nehls U."/>
            <person name="Niculita-Hirzel H."/>
            <person name="Oudot-Le Secq M.P."/>
            <person name="Peter M."/>
            <person name="Quesneville H."/>
            <person name="Rajashekar B."/>
            <person name="Reich M."/>
            <person name="Rouhier N."/>
            <person name="Schmutz J."/>
            <person name="Yin T."/>
            <person name="Chalot M."/>
            <person name="Henrissat B."/>
            <person name="Kuees U."/>
            <person name="Lucas S."/>
            <person name="Van de Peer Y."/>
            <person name="Podila G.K."/>
            <person name="Polle A."/>
            <person name="Pukkila P.J."/>
            <person name="Richardson P.M."/>
            <person name="Rouze P."/>
            <person name="Sanders I.R."/>
            <person name="Stajich J.E."/>
            <person name="Tunlid A."/>
            <person name="Tuskan G."/>
            <person name="Grigoriev I.V."/>
        </authorList>
    </citation>
    <scope>NUCLEOTIDE SEQUENCE [LARGE SCALE GENOMIC DNA]</scope>
    <source>
        <strain evidence="3">S238N-H82 / ATCC MYA-4686</strain>
    </source>
</reference>
<dbReference type="InParanoid" id="B0DQH1"/>
<keyword evidence="3" id="KW-1185">Reference proteome</keyword>
<gene>
    <name evidence="2" type="ORF">LACBIDRAFT_331763</name>
</gene>